<dbReference type="AlphaFoldDB" id="L7FJJ9"/>
<accession>L7FJJ9</accession>
<dbReference type="Pfam" id="PF08477">
    <property type="entry name" value="Roc"/>
    <property type="match status" value="1"/>
</dbReference>
<dbReference type="SUPFAM" id="SSF52540">
    <property type="entry name" value="P-loop containing nucleoside triphosphate hydrolases"/>
    <property type="match status" value="1"/>
</dbReference>
<gene>
    <name evidence="1" type="ORF">EIN_298190</name>
</gene>
<reference evidence="1 2" key="1">
    <citation type="submission" date="2012-10" db="EMBL/GenBank/DDBJ databases">
        <authorList>
            <person name="Zafar N."/>
            <person name="Inman J."/>
            <person name="Hall N."/>
            <person name="Lorenzi H."/>
            <person name="Caler E."/>
        </authorList>
    </citation>
    <scope>NUCLEOTIDE SEQUENCE [LARGE SCALE GENOMIC DNA]</scope>
    <source>
        <strain evidence="1 2">IP1</strain>
    </source>
</reference>
<dbReference type="RefSeq" id="XP_004183377.1">
    <property type="nucleotide sequence ID" value="XM_004183329.1"/>
</dbReference>
<name>L7FJJ9_ENTIV</name>
<dbReference type="Gene3D" id="3.40.50.300">
    <property type="entry name" value="P-loop containing nucleotide triphosphate hydrolases"/>
    <property type="match status" value="1"/>
</dbReference>
<evidence type="ECO:0000313" key="2">
    <source>
        <dbReference type="Proteomes" id="UP000014680"/>
    </source>
</evidence>
<dbReference type="KEGG" id="eiv:EIN_298190"/>
<proteinExistence type="predicted"/>
<dbReference type="InterPro" id="IPR027417">
    <property type="entry name" value="P-loop_NTPase"/>
</dbReference>
<evidence type="ECO:0000313" key="1">
    <source>
        <dbReference type="EMBL" id="ELP84031.1"/>
    </source>
</evidence>
<organism evidence="1 2">
    <name type="scientific">Entamoeba invadens IP1</name>
    <dbReference type="NCBI Taxonomy" id="370355"/>
    <lineage>
        <taxon>Eukaryota</taxon>
        <taxon>Amoebozoa</taxon>
        <taxon>Evosea</taxon>
        <taxon>Archamoebae</taxon>
        <taxon>Mastigamoebida</taxon>
        <taxon>Entamoebidae</taxon>
        <taxon>Entamoeba</taxon>
    </lineage>
</organism>
<feature type="non-terminal residue" evidence="1">
    <location>
        <position position="63"/>
    </location>
</feature>
<dbReference type="Proteomes" id="UP000014680">
    <property type="component" value="Unassembled WGS sequence"/>
</dbReference>
<sequence>MSNEFNPKDTLTVKILVVGPEKVGKTSLINKYCKNYGKEKNVNTKIVFFKNRKLLLSIIDITQ</sequence>
<dbReference type="VEuPathDB" id="AmoebaDB:EIN_298190"/>
<dbReference type="EMBL" id="KB207185">
    <property type="protein sequence ID" value="ELP84031.1"/>
    <property type="molecule type" value="Genomic_DNA"/>
</dbReference>
<protein>
    <submittedName>
        <fullName evidence="1">Uncharacterized protein</fullName>
    </submittedName>
</protein>
<dbReference type="GeneID" id="14883007"/>
<keyword evidence="2" id="KW-1185">Reference proteome</keyword>
<dbReference type="OrthoDB" id="27200at2759"/>